<keyword evidence="4" id="KW-1185">Reference proteome</keyword>
<gene>
    <name evidence="3" type="ORF">BSAL_56590</name>
</gene>
<sequence length="1213" mass="134284">MSFLNRFRSKSTTSAPTPQQQQQLQQQQQQQGQQPKPANAAAPPDHHAVSATAPSVQHHQNPSPSSEQQNDEVATLRVQLQLREREADDHAQHCQELDSEIQQLRDTVNQLMEDLGSRDRAMKRNESLAKETLRAKERQVVQQSTQLAEVQAKLLQLQDAMGERDTQLLRQQQRLTTFEGRAVDGQEEQSAFQLQYQRTLQQRDDQIAALQKSVSEFRSKFEDVQKKQHVSEEKIIRLDSEIQTRDAIIASLRDSIDGARRISLLRSGSSASTVELSSPAAGTNNSSAVVLNREVSNSTPTSGGAGVGEGEDNLLAVDSMEASASGDQPPPNSNEDPEVTARRMREALGLEHMLRAKDKQVIRLSNEVVSLRAELSSKHLALEQYKHDKQMADATSASAISSMETFKARADEMAQEAVKRNQQLTDVRTQKNQREEDLNSLRDQYAELLRESDELRAQQDAFRSFRVQHMDCQARIVDKDLALFQNSTALSECRSLLDRAYGDIEQLNQQLGKSKKDCATAIDESSVRMARSDARIGALEVQLAERKRCIHELEESLVNKSEQFDQLSAEMTNLRALREEEREAWRNKTQQSQDALQQLQQSLHRTADQHQFREKQLLEQIEKLQADNNHVLQSKREQEAHVLHLTEQLRREQNDKITAPSSGGGGSRGTPSGQGAASSTRASLAISPSPDVMSNRSSGSDKGGGTTSPQASPLNVTNNNNMSDTANSALLGGTANSAASPTTGRSGQFPSNTTSLQRVSLELEETRQKLNRLQRDYASREREIENLIRRLQEAEASSGGGDGTTSTSSERRRLAGIFESLSVELCHQLANHLRFDYMRNGASLTLPAVMNSFHLGKEEASEMMDALSRTMLMVRLHVHLPHICSRLGVKESSVRRVVHAFARSGVQAPEDDGSRRRRLLETTPADARYTYSGSERLTFLFCAARRPKSYQVGTPFRIPPKSSSSSSVDVDDDDLDYDESEDAATPSSLEGSGKVQKTSHIRRLGTDRFLLGLVCSYLPVVLRGSTAFAAHVMHHPNSGNANGQTLLVSLDPSSSSFTLMECEVSATGKTMAVLLSGSYRSGFSWQSCTHVKVSLSCRTKQDGVWIPTGEGNGKWEWSSMAKLSREESAEAVQYTIKRGDGVFDGLVAETKGVRLRELSVEEVMLIQELYSGELTANEMMHHASWDRIPSPSSGRKKSSSSSSAAAPSSAKQR</sequence>
<feature type="region of interest" description="Disordered" evidence="2">
    <location>
        <begin position="268"/>
        <end position="288"/>
    </location>
</feature>
<feature type="compositionally biased region" description="Acidic residues" evidence="2">
    <location>
        <begin position="969"/>
        <end position="982"/>
    </location>
</feature>
<dbReference type="EMBL" id="CYKH01000199">
    <property type="protein sequence ID" value="CUE81437.1"/>
    <property type="molecule type" value="Genomic_DNA"/>
</dbReference>
<dbReference type="VEuPathDB" id="TriTrypDB:BSAL_56590"/>
<feature type="compositionally biased region" description="Polar residues" evidence="2">
    <location>
        <begin position="709"/>
        <end position="758"/>
    </location>
</feature>
<keyword evidence="1" id="KW-0175">Coiled coil</keyword>
<feature type="region of interest" description="Disordered" evidence="2">
    <location>
        <begin position="953"/>
        <end position="997"/>
    </location>
</feature>
<feature type="region of interest" description="Disordered" evidence="2">
    <location>
        <begin position="651"/>
        <end position="759"/>
    </location>
</feature>
<feature type="region of interest" description="Disordered" evidence="2">
    <location>
        <begin position="1184"/>
        <end position="1213"/>
    </location>
</feature>
<feature type="coiled-coil region" evidence="1">
    <location>
        <begin position="424"/>
        <end position="458"/>
    </location>
</feature>
<feature type="compositionally biased region" description="Polar residues" evidence="2">
    <location>
        <begin position="52"/>
        <end position="72"/>
    </location>
</feature>
<dbReference type="PANTHER" id="PTHR43941">
    <property type="entry name" value="STRUCTURAL MAINTENANCE OF CHROMOSOMES PROTEIN 2"/>
    <property type="match status" value="1"/>
</dbReference>
<feature type="compositionally biased region" description="Polar residues" evidence="2">
    <location>
        <begin position="985"/>
        <end position="996"/>
    </location>
</feature>
<feature type="compositionally biased region" description="Low complexity" evidence="2">
    <location>
        <begin position="590"/>
        <end position="603"/>
    </location>
</feature>
<evidence type="ECO:0000313" key="4">
    <source>
        <dbReference type="Proteomes" id="UP000051952"/>
    </source>
</evidence>
<reference evidence="4" key="1">
    <citation type="submission" date="2015-09" db="EMBL/GenBank/DDBJ databases">
        <authorList>
            <consortium name="Pathogen Informatics"/>
        </authorList>
    </citation>
    <scope>NUCLEOTIDE SEQUENCE [LARGE SCALE GENOMIC DNA]</scope>
    <source>
        <strain evidence="4">Lake Konstanz</strain>
    </source>
</reference>
<feature type="coiled-coil region" evidence="1">
    <location>
        <begin position="490"/>
        <end position="524"/>
    </location>
</feature>
<evidence type="ECO:0000256" key="2">
    <source>
        <dbReference type="SAM" id="MobiDB-lite"/>
    </source>
</evidence>
<feature type="region of interest" description="Disordered" evidence="2">
    <location>
        <begin position="581"/>
        <end position="610"/>
    </location>
</feature>
<organism evidence="3 4">
    <name type="scientific">Bodo saltans</name>
    <name type="common">Flagellated protozoan</name>
    <dbReference type="NCBI Taxonomy" id="75058"/>
    <lineage>
        <taxon>Eukaryota</taxon>
        <taxon>Discoba</taxon>
        <taxon>Euglenozoa</taxon>
        <taxon>Kinetoplastea</taxon>
        <taxon>Metakinetoplastina</taxon>
        <taxon>Eubodonida</taxon>
        <taxon>Bodonidae</taxon>
        <taxon>Bodo</taxon>
    </lineage>
</organism>
<feature type="region of interest" description="Disordered" evidence="2">
    <location>
        <begin position="791"/>
        <end position="810"/>
    </location>
</feature>
<dbReference type="PANTHER" id="PTHR43941:SF1">
    <property type="entry name" value="STRUCTURAL MAINTENANCE OF CHROMOSOMES PROTEIN 2"/>
    <property type="match status" value="1"/>
</dbReference>
<dbReference type="AlphaFoldDB" id="A0A0S4IJD8"/>
<accession>A0A0S4IJD8</accession>
<dbReference type="Proteomes" id="UP000051952">
    <property type="component" value="Unassembled WGS sequence"/>
</dbReference>
<feature type="compositionally biased region" description="Low complexity" evidence="2">
    <location>
        <begin position="19"/>
        <end position="43"/>
    </location>
</feature>
<evidence type="ECO:0000313" key="3">
    <source>
        <dbReference type="EMBL" id="CUE81437.1"/>
    </source>
</evidence>
<proteinExistence type="predicted"/>
<protein>
    <submittedName>
        <fullName evidence="3">Uncharacterized protein</fullName>
    </submittedName>
</protein>
<name>A0A0S4IJD8_BODSA</name>
<feature type="coiled-coil region" evidence="1">
    <location>
        <begin position="87"/>
        <end position="160"/>
    </location>
</feature>
<feature type="region of interest" description="Disordered" evidence="2">
    <location>
        <begin position="1"/>
        <end position="73"/>
    </location>
</feature>
<evidence type="ECO:0000256" key="1">
    <source>
        <dbReference type="SAM" id="Coils"/>
    </source>
</evidence>
<feature type="compositionally biased region" description="Low complexity" evidence="2">
    <location>
        <begin position="1189"/>
        <end position="1213"/>
    </location>
</feature>